<organism evidence="1 2">
    <name type="scientific">Streptomyces viridochromogenes</name>
    <dbReference type="NCBI Taxonomy" id="1938"/>
    <lineage>
        <taxon>Bacteria</taxon>
        <taxon>Bacillati</taxon>
        <taxon>Actinomycetota</taxon>
        <taxon>Actinomycetes</taxon>
        <taxon>Kitasatosporales</taxon>
        <taxon>Streptomycetaceae</taxon>
        <taxon>Streptomyces</taxon>
    </lineage>
</organism>
<comment type="caution">
    <text evidence="1">The sequence shown here is derived from an EMBL/GenBank/DDBJ whole genome shotgun (WGS) entry which is preliminary data.</text>
</comment>
<accession>A0A0J7Z3D6</accession>
<reference evidence="1 2" key="1">
    <citation type="submission" date="2015-06" db="EMBL/GenBank/DDBJ databases">
        <authorList>
            <person name="Ju K.-S."/>
            <person name="Doroghazi J.R."/>
            <person name="Metcalf W.W."/>
        </authorList>
    </citation>
    <scope>NUCLEOTIDE SEQUENCE [LARGE SCALE GENOMIC DNA]</scope>
    <source>
        <strain evidence="1 2">NRRL 3414</strain>
    </source>
</reference>
<dbReference type="EMBL" id="LFNT01000051">
    <property type="protein sequence ID" value="KMS70097.1"/>
    <property type="molecule type" value="Genomic_DNA"/>
</dbReference>
<evidence type="ECO:0000313" key="2">
    <source>
        <dbReference type="Proteomes" id="UP000037432"/>
    </source>
</evidence>
<protein>
    <submittedName>
        <fullName evidence="1">Uncharacterized protein</fullName>
    </submittedName>
</protein>
<proteinExistence type="predicted"/>
<evidence type="ECO:0000313" key="1">
    <source>
        <dbReference type="EMBL" id="KMS70097.1"/>
    </source>
</evidence>
<name>A0A0J7Z3D6_STRVR</name>
<dbReference type="AlphaFoldDB" id="A0A0J7Z3D6"/>
<gene>
    <name evidence="1" type="ORF">ACM01_32535</name>
</gene>
<dbReference type="Proteomes" id="UP000037432">
    <property type="component" value="Unassembled WGS sequence"/>
</dbReference>
<sequence>MVVDVDDGVGHLHTRSVHKIAAGDEARVHCDPSGSGPSLRVRALVVSGFATWFARATVPSAELLGSPSR</sequence>
<dbReference type="PATRIC" id="fig|1938.3.peg.6563"/>